<dbReference type="PRINTS" id="PR00598">
    <property type="entry name" value="HTHMARR"/>
</dbReference>
<dbReference type="Proteomes" id="UP000540685">
    <property type="component" value="Unassembled WGS sequence"/>
</dbReference>
<dbReference type="SUPFAM" id="SSF46785">
    <property type="entry name" value="Winged helix' DNA-binding domain"/>
    <property type="match status" value="1"/>
</dbReference>
<dbReference type="InterPro" id="IPR036388">
    <property type="entry name" value="WH-like_DNA-bd_sf"/>
</dbReference>
<dbReference type="RefSeq" id="WP_184537481.1">
    <property type="nucleotide sequence ID" value="NZ_JACHMP010000001.1"/>
</dbReference>
<keyword evidence="3" id="KW-1185">Reference proteome</keyword>
<dbReference type="PROSITE" id="PS50995">
    <property type="entry name" value="HTH_MARR_2"/>
    <property type="match status" value="1"/>
</dbReference>
<reference evidence="2 3" key="1">
    <citation type="submission" date="2020-08" db="EMBL/GenBank/DDBJ databases">
        <title>Sequencing the genomes of 1000 actinobacteria strains.</title>
        <authorList>
            <person name="Klenk H.-P."/>
        </authorList>
    </citation>
    <scope>NUCLEOTIDE SEQUENCE [LARGE SCALE GENOMIC DNA]</scope>
    <source>
        <strain evidence="2 3">DSM 46887</strain>
    </source>
</reference>
<dbReference type="GO" id="GO:0006950">
    <property type="term" value="P:response to stress"/>
    <property type="evidence" value="ECO:0007669"/>
    <property type="project" value="TreeGrafter"/>
</dbReference>
<dbReference type="InterPro" id="IPR036390">
    <property type="entry name" value="WH_DNA-bd_sf"/>
</dbReference>
<dbReference type="InterPro" id="IPR000835">
    <property type="entry name" value="HTH_MarR-typ"/>
</dbReference>
<accession>A0A7W9MGE5</accession>
<name>A0A7W9MGE5_9ACTN</name>
<proteinExistence type="predicted"/>
<dbReference type="PANTHER" id="PTHR33164:SF104">
    <property type="entry name" value="TRANSCRIPTIONAL REGULATORY PROTEIN"/>
    <property type="match status" value="1"/>
</dbReference>
<dbReference type="SMART" id="SM00347">
    <property type="entry name" value="HTH_MARR"/>
    <property type="match status" value="1"/>
</dbReference>
<feature type="domain" description="HTH marR-type" evidence="1">
    <location>
        <begin position="26"/>
        <end position="159"/>
    </location>
</feature>
<protein>
    <submittedName>
        <fullName evidence="2">DNA-binding MarR family transcriptional regulator</fullName>
    </submittedName>
</protein>
<dbReference type="Pfam" id="PF12802">
    <property type="entry name" value="MarR_2"/>
    <property type="match status" value="1"/>
</dbReference>
<dbReference type="PANTHER" id="PTHR33164">
    <property type="entry name" value="TRANSCRIPTIONAL REGULATOR, MARR FAMILY"/>
    <property type="match status" value="1"/>
</dbReference>
<keyword evidence="2" id="KW-0238">DNA-binding</keyword>
<evidence type="ECO:0000313" key="2">
    <source>
        <dbReference type="EMBL" id="MBB5820002.1"/>
    </source>
</evidence>
<sequence>MKDPDLGIREMADQWAARRPGVDARPMALFGRLSRADTLANAAMTATLRVHGLNRGEFDVLATLYRSGEELSAGALASSLLLSPAATTNRVDRLEAAGLLVRVPDPADGRGVLLRLLDRGRRLVEEAVEDHVRGLQTLLDGLSEEEREQLSRLLARLLRSMAAG</sequence>
<dbReference type="AlphaFoldDB" id="A0A7W9MGE5"/>
<dbReference type="EMBL" id="JACHMP010000001">
    <property type="protein sequence ID" value="MBB5820002.1"/>
    <property type="molecule type" value="Genomic_DNA"/>
</dbReference>
<gene>
    <name evidence="2" type="ORF">F4562_003064</name>
</gene>
<organism evidence="2 3">
    <name type="scientific">Streptosporangium becharense</name>
    <dbReference type="NCBI Taxonomy" id="1816182"/>
    <lineage>
        <taxon>Bacteria</taxon>
        <taxon>Bacillati</taxon>
        <taxon>Actinomycetota</taxon>
        <taxon>Actinomycetes</taxon>
        <taxon>Streptosporangiales</taxon>
        <taxon>Streptosporangiaceae</taxon>
        <taxon>Streptosporangium</taxon>
    </lineage>
</organism>
<dbReference type="GO" id="GO:0003700">
    <property type="term" value="F:DNA-binding transcription factor activity"/>
    <property type="evidence" value="ECO:0007669"/>
    <property type="project" value="InterPro"/>
</dbReference>
<evidence type="ECO:0000313" key="3">
    <source>
        <dbReference type="Proteomes" id="UP000540685"/>
    </source>
</evidence>
<comment type="caution">
    <text evidence="2">The sequence shown here is derived from an EMBL/GenBank/DDBJ whole genome shotgun (WGS) entry which is preliminary data.</text>
</comment>
<dbReference type="Gene3D" id="1.10.10.10">
    <property type="entry name" value="Winged helix-like DNA-binding domain superfamily/Winged helix DNA-binding domain"/>
    <property type="match status" value="1"/>
</dbReference>
<dbReference type="InterPro" id="IPR039422">
    <property type="entry name" value="MarR/SlyA-like"/>
</dbReference>
<evidence type="ECO:0000259" key="1">
    <source>
        <dbReference type="PROSITE" id="PS50995"/>
    </source>
</evidence>
<dbReference type="GO" id="GO:0003677">
    <property type="term" value="F:DNA binding"/>
    <property type="evidence" value="ECO:0007669"/>
    <property type="project" value="UniProtKB-KW"/>
</dbReference>